<comment type="caution">
    <text evidence="2">The sequence shown here is derived from an EMBL/GenBank/DDBJ whole genome shotgun (WGS) entry which is preliminary data.</text>
</comment>
<evidence type="ECO:0000313" key="2">
    <source>
        <dbReference type="EMBL" id="MFD1235439.1"/>
    </source>
</evidence>
<reference evidence="3" key="1">
    <citation type="journal article" date="2019" name="Int. J. Syst. Evol. Microbiol.">
        <title>The Global Catalogue of Microorganisms (GCM) 10K type strain sequencing project: providing services to taxonomists for standard genome sequencing and annotation.</title>
        <authorList>
            <consortium name="The Broad Institute Genomics Platform"/>
            <consortium name="The Broad Institute Genome Sequencing Center for Infectious Disease"/>
            <person name="Wu L."/>
            <person name="Ma J."/>
        </authorList>
    </citation>
    <scope>NUCLEOTIDE SEQUENCE [LARGE SCALE GENOMIC DNA]</scope>
    <source>
        <strain evidence="3">CCUG 49018</strain>
    </source>
</reference>
<protein>
    <submittedName>
        <fullName evidence="2">STAS domain-containing protein</fullName>
    </submittedName>
</protein>
<sequence>MTSDGTILVAVEKPEPDVVVVRVAGTLDRTTSTRLLRVVEMQVHVPGLIRRVRPRRVLVDLASVSRVDAHGLCALRRAESLARRGGVRLQVTGLADRRDVLPGEVVEVLDALDACASLEDALAAALPVGSLREVGIVVAGSGVPAGDVGRAVAAEEPDPELAPAS</sequence>
<dbReference type="InterPro" id="IPR036513">
    <property type="entry name" value="STAS_dom_sf"/>
</dbReference>
<dbReference type="Proteomes" id="UP001597182">
    <property type="component" value="Unassembled WGS sequence"/>
</dbReference>
<accession>A0ABW3VMC6</accession>
<name>A0ABW3VMC6_9PSEU</name>
<gene>
    <name evidence="2" type="ORF">ACFQ34_19300</name>
</gene>
<dbReference type="Pfam" id="PF01740">
    <property type="entry name" value="STAS"/>
    <property type="match status" value="1"/>
</dbReference>
<evidence type="ECO:0000259" key="1">
    <source>
        <dbReference type="PROSITE" id="PS50801"/>
    </source>
</evidence>
<dbReference type="RefSeq" id="WP_013674754.1">
    <property type="nucleotide sequence ID" value="NZ_BAABKS010000005.1"/>
</dbReference>
<dbReference type="PROSITE" id="PS50801">
    <property type="entry name" value="STAS"/>
    <property type="match status" value="1"/>
</dbReference>
<organism evidence="2 3">
    <name type="scientific">Pseudonocardia benzenivorans</name>
    <dbReference type="NCBI Taxonomy" id="228005"/>
    <lineage>
        <taxon>Bacteria</taxon>
        <taxon>Bacillati</taxon>
        <taxon>Actinomycetota</taxon>
        <taxon>Actinomycetes</taxon>
        <taxon>Pseudonocardiales</taxon>
        <taxon>Pseudonocardiaceae</taxon>
        <taxon>Pseudonocardia</taxon>
    </lineage>
</organism>
<feature type="domain" description="STAS" evidence="1">
    <location>
        <begin position="16"/>
        <end position="110"/>
    </location>
</feature>
<keyword evidence="3" id="KW-1185">Reference proteome</keyword>
<dbReference type="EMBL" id="JBHTMB010000164">
    <property type="protein sequence ID" value="MFD1235439.1"/>
    <property type="molecule type" value="Genomic_DNA"/>
</dbReference>
<dbReference type="SUPFAM" id="SSF52091">
    <property type="entry name" value="SpoIIaa-like"/>
    <property type="match status" value="1"/>
</dbReference>
<dbReference type="InterPro" id="IPR002645">
    <property type="entry name" value="STAS_dom"/>
</dbReference>
<evidence type="ECO:0000313" key="3">
    <source>
        <dbReference type="Proteomes" id="UP001597182"/>
    </source>
</evidence>
<dbReference type="Gene3D" id="3.30.750.24">
    <property type="entry name" value="STAS domain"/>
    <property type="match status" value="1"/>
</dbReference>
<proteinExistence type="predicted"/>